<name>A0ABQ9ISP2_9CUCU</name>
<feature type="non-terminal residue" evidence="2">
    <location>
        <position position="106"/>
    </location>
</feature>
<accession>A0ABQ9ISP2</accession>
<reference evidence="2" key="1">
    <citation type="journal article" date="2023" name="Insect Mol. Biol.">
        <title>Genome sequencing provides insights into the evolution of gene families encoding plant cell wall-degrading enzymes in longhorned beetles.</title>
        <authorList>
            <person name="Shin N.R."/>
            <person name="Okamura Y."/>
            <person name="Kirsch R."/>
            <person name="Pauchet Y."/>
        </authorList>
    </citation>
    <scope>NUCLEOTIDE SEQUENCE</scope>
    <source>
        <strain evidence="2">MMC_N1</strain>
    </source>
</reference>
<feature type="region of interest" description="Disordered" evidence="1">
    <location>
        <begin position="1"/>
        <end position="47"/>
    </location>
</feature>
<dbReference type="EMBL" id="JAPWTJ010002817">
    <property type="protein sequence ID" value="KAJ8964319.1"/>
    <property type="molecule type" value="Genomic_DNA"/>
</dbReference>
<gene>
    <name evidence="2" type="ORF">NQ317_004829</name>
</gene>
<dbReference type="Proteomes" id="UP001162164">
    <property type="component" value="Unassembled WGS sequence"/>
</dbReference>
<comment type="caution">
    <text evidence="2">The sequence shown here is derived from an EMBL/GenBank/DDBJ whole genome shotgun (WGS) entry which is preliminary data.</text>
</comment>
<evidence type="ECO:0000256" key="1">
    <source>
        <dbReference type="SAM" id="MobiDB-lite"/>
    </source>
</evidence>
<organism evidence="2 3">
    <name type="scientific">Molorchus minor</name>
    <dbReference type="NCBI Taxonomy" id="1323400"/>
    <lineage>
        <taxon>Eukaryota</taxon>
        <taxon>Metazoa</taxon>
        <taxon>Ecdysozoa</taxon>
        <taxon>Arthropoda</taxon>
        <taxon>Hexapoda</taxon>
        <taxon>Insecta</taxon>
        <taxon>Pterygota</taxon>
        <taxon>Neoptera</taxon>
        <taxon>Endopterygota</taxon>
        <taxon>Coleoptera</taxon>
        <taxon>Polyphaga</taxon>
        <taxon>Cucujiformia</taxon>
        <taxon>Chrysomeloidea</taxon>
        <taxon>Cerambycidae</taxon>
        <taxon>Lamiinae</taxon>
        <taxon>Monochamini</taxon>
        <taxon>Molorchus</taxon>
    </lineage>
</organism>
<proteinExistence type="predicted"/>
<evidence type="ECO:0000313" key="2">
    <source>
        <dbReference type="EMBL" id="KAJ8964319.1"/>
    </source>
</evidence>
<feature type="compositionally biased region" description="Polar residues" evidence="1">
    <location>
        <begin position="10"/>
        <end position="40"/>
    </location>
</feature>
<evidence type="ECO:0000313" key="3">
    <source>
        <dbReference type="Proteomes" id="UP001162164"/>
    </source>
</evidence>
<sequence>MLLALEKTRGNTQVKSSNKDTSVSPSIEPSTSREQVTLESTDPVAPVPGDKKIIQTEVILSTALVQVVNWQGYPVTCRALLDNGSQSNLITEEMCERLGLERQNVE</sequence>
<protein>
    <submittedName>
        <fullName evidence="2">Uncharacterized protein</fullName>
    </submittedName>
</protein>
<keyword evidence="3" id="KW-1185">Reference proteome</keyword>